<evidence type="ECO:0000313" key="7">
    <source>
        <dbReference type="Proteomes" id="UP000701801"/>
    </source>
</evidence>
<keyword evidence="7" id="KW-1185">Reference proteome</keyword>
<dbReference type="GO" id="GO:0005506">
    <property type="term" value="F:iron ion binding"/>
    <property type="evidence" value="ECO:0007669"/>
    <property type="project" value="InterPro"/>
</dbReference>
<dbReference type="PROSITE" id="PS00086">
    <property type="entry name" value="CYTOCHROME_P450"/>
    <property type="match status" value="1"/>
</dbReference>
<evidence type="ECO:0000256" key="4">
    <source>
        <dbReference type="PIRSR" id="PIRSR602401-1"/>
    </source>
</evidence>
<keyword evidence="5" id="KW-0560">Oxidoreductase</keyword>
<evidence type="ECO:0000256" key="3">
    <source>
        <dbReference type="ARBA" id="ARBA00023004"/>
    </source>
</evidence>
<dbReference type="InterPro" id="IPR036396">
    <property type="entry name" value="Cyt_P450_sf"/>
</dbReference>
<organism evidence="6 7">
    <name type="scientific">Hymenoscyphus albidus</name>
    <dbReference type="NCBI Taxonomy" id="595503"/>
    <lineage>
        <taxon>Eukaryota</taxon>
        <taxon>Fungi</taxon>
        <taxon>Dikarya</taxon>
        <taxon>Ascomycota</taxon>
        <taxon>Pezizomycotina</taxon>
        <taxon>Leotiomycetes</taxon>
        <taxon>Helotiales</taxon>
        <taxon>Helotiaceae</taxon>
        <taxon>Hymenoscyphus</taxon>
    </lineage>
</organism>
<comment type="similarity">
    <text evidence="5">Belongs to the cytochrome P450 family.</text>
</comment>
<dbReference type="GO" id="GO:0020037">
    <property type="term" value="F:heme binding"/>
    <property type="evidence" value="ECO:0007669"/>
    <property type="project" value="InterPro"/>
</dbReference>
<dbReference type="OrthoDB" id="1470350at2759"/>
<keyword evidence="5" id="KW-0503">Monooxygenase</keyword>
<dbReference type="AlphaFoldDB" id="A0A9N9L9T7"/>
<name>A0A9N9L9T7_9HELO</name>
<sequence length="466" mass="52483">MLSHKIKILAYPYSRDFLSGRQPWRMLALHEKYGPAVRVSPNEVSFASAQSWHDIYAPRKGGEFLKSNWYENGSFGGHAIVSVRDPVEHAQMRKYLSRAFSEASLRDQEDMITDLIAKYIDGVGKTAKAEGVVNLTDWHNFLTFDIIGLLAFGKSFGGVESGRLGPTYSARLSLFSQAFVGSIAHANVMDTLKRFPWLGAVYLAFNQGWLKGIARVADRHMSYTKKVIEDRISEKTDRKDFMHYLLRDHPQDDDSESFHMQMSGHAADLVVAGSETTATTLSVVVHYLLEKPAIFKTVTEEIHGSFEKEEDINATTAAPLKYLHAVCLEALRIFPPLPIGPPRDAPPEGAVVDGVSIPGGTLVSTNPCAASMFSKNFHNPSEFIPERWLGENKDDILEATQPFSLGKRGCIGRNMAWLELHITLARLIFRYEIEREGQLDWIEATPMLLFWQKPNLMVRVKERIRK</sequence>
<dbReference type="GO" id="GO:0004497">
    <property type="term" value="F:monooxygenase activity"/>
    <property type="evidence" value="ECO:0007669"/>
    <property type="project" value="UniProtKB-KW"/>
</dbReference>
<dbReference type="InterPro" id="IPR002401">
    <property type="entry name" value="Cyt_P450_E_grp-I"/>
</dbReference>
<accession>A0A9N9L9T7</accession>
<dbReference type="SUPFAM" id="SSF48264">
    <property type="entry name" value="Cytochrome P450"/>
    <property type="match status" value="1"/>
</dbReference>
<protein>
    <recommendedName>
        <fullName evidence="8">Benzoate 4-monooxygenase cytochrome P450</fullName>
    </recommendedName>
</protein>
<dbReference type="Gene3D" id="1.10.630.10">
    <property type="entry name" value="Cytochrome P450"/>
    <property type="match status" value="1"/>
</dbReference>
<dbReference type="CDD" id="cd11058">
    <property type="entry name" value="CYP60B-like"/>
    <property type="match status" value="1"/>
</dbReference>
<comment type="caution">
    <text evidence="6">The sequence shown here is derived from an EMBL/GenBank/DDBJ whole genome shotgun (WGS) entry which is preliminary data.</text>
</comment>
<proteinExistence type="inferred from homology"/>
<evidence type="ECO:0000256" key="2">
    <source>
        <dbReference type="ARBA" id="ARBA00022723"/>
    </source>
</evidence>
<dbReference type="PANTHER" id="PTHR24305">
    <property type="entry name" value="CYTOCHROME P450"/>
    <property type="match status" value="1"/>
</dbReference>
<dbReference type="PRINTS" id="PR00463">
    <property type="entry name" value="EP450I"/>
</dbReference>
<reference evidence="6" key="1">
    <citation type="submission" date="2021-07" db="EMBL/GenBank/DDBJ databases">
        <authorList>
            <person name="Durling M."/>
        </authorList>
    </citation>
    <scope>NUCLEOTIDE SEQUENCE</scope>
</reference>
<evidence type="ECO:0008006" key="8">
    <source>
        <dbReference type="Google" id="ProtNLM"/>
    </source>
</evidence>
<dbReference type="EMBL" id="CAJVRM010000014">
    <property type="protein sequence ID" value="CAG8971210.1"/>
    <property type="molecule type" value="Genomic_DNA"/>
</dbReference>
<feature type="binding site" description="axial binding residue" evidence="4">
    <location>
        <position position="410"/>
    </location>
    <ligand>
        <name>heme</name>
        <dbReference type="ChEBI" id="CHEBI:30413"/>
    </ligand>
    <ligandPart>
        <name>Fe</name>
        <dbReference type="ChEBI" id="CHEBI:18248"/>
    </ligandPart>
</feature>
<evidence type="ECO:0000256" key="1">
    <source>
        <dbReference type="ARBA" id="ARBA00001971"/>
    </source>
</evidence>
<keyword evidence="4 5" id="KW-0349">Heme</keyword>
<dbReference type="Proteomes" id="UP000701801">
    <property type="component" value="Unassembled WGS sequence"/>
</dbReference>
<comment type="cofactor">
    <cofactor evidence="1 4">
        <name>heme</name>
        <dbReference type="ChEBI" id="CHEBI:30413"/>
    </cofactor>
</comment>
<evidence type="ECO:0000313" key="6">
    <source>
        <dbReference type="EMBL" id="CAG8971210.1"/>
    </source>
</evidence>
<evidence type="ECO:0000256" key="5">
    <source>
        <dbReference type="RuleBase" id="RU000461"/>
    </source>
</evidence>
<dbReference type="PANTHER" id="PTHR24305:SF161">
    <property type="entry name" value="P450, PUTATIVE (EUROFUNG)-RELATED"/>
    <property type="match status" value="1"/>
</dbReference>
<gene>
    <name evidence="6" type="ORF">HYALB_00010583</name>
</gene>
<dbReference type="InterPro" id="IPR017972">
    <property type="entry name" value="Cyt_P450_CS"/>
</dbReference>
<dbReference type="Pfam" id="PF00067">
    <property type="entry name" value="p450"/>
    <property type="match status" value="1"/>
</dbReference>
<dbReference type="GO" id="GO:0016705">
    <property type="term" value="F:oxidoreductase activity, acting on paired donors, with incorporation or reduction of molecular oxygen"/>
    <property type="evidence" value="ECO:0007669"/>
    <property type="project" value="InterPro"/>
</dbReference>
<dbReference type="InterPro" id="IPR001128">
    <property type="entry name" value="Cyt_P450"/>
</dbReference>
<dbReference type="PRINTS" id="PR00385">
    <property type="entry name" value="P450"/>
</dbReference>
<keyword evidence="3 4" id="KW-0408">Iron</keyword>
<dbReference type="InterPro" id="IPR050121">
    <property type="entry name" value="Cytochrome_P450_monoxygenase"/>
</dbReference>
<keyword evidence="2 4" id="KW-0479">Metal-binding</keyword>